<dbReference type="RefSeq" id="WP_381805969.1">
    <property type="nucleotide sequence ID" value="NZ_JBHYTS010000011.1"/>
</dbReference>
<feature type="domain" description="Thioredoxin-like fold" evidence="3">
    <location>
        <begin position="81"/>
        <end position="266"/>
    </location>
</feature>
<sequence length="270" mass="29091">MSKRNSQTAKTAARERLRAEREREAKRAKVRRQIIVACSVVAVLAAAGGIGYAVVQANKPGHWEAVKDQKLVKPANTTGSDGTTVVIGKSTAKKTLVIYEDPRCPVCAQFEQAVGTTVKKDVDDGKFKLQYVGATFLDRNLPGEGSKNALSALGAALNVSPEAFLEYKAAMYSAKWHPEETDDKFKSDSYLIQIADTVPALKGNAAFQKDVKDGTYDRWALEESKLFDKGGIQGTPTMKMDGKTLTGSDGKNAPMTVADFNKAIDAALKG</sequence>
<feature type="compositionally biased region" description="Basic and acidic residues" evidence="1">
    <location>
        <begin position="12"/>
        <end position="24"/>
    </location>
</feature>
<evidence type="ECO:0000259" key="3">
    <source>
        <dbReference type="Pfam" id="PF13462"/>
    </source>
</evidence>
<dbReference type="Pfam" id="PF13462">
    <property type="entry name" value="Thioredoxin_4"/>
    <property type="match status" value="1"/>
</dbReference>
<name>A0ABW6H2C6_9ACTN</name>
<dbReference type="Proteomes" id="UP001599756">
    <property type="component" value="Unassembled WGS sequence"/>
</dbReference>
<organism evidence="4 5">
    <name type="scientific">Streptomyces anandii</name>
    <dbReference type="NCBI Taxonomy" id="285454"/>
    <lineage>
        <taxon>Bacteria</taxon>
        <taxon>Bacillati</taxon>
        <taxon>Actinomycetota</taxon>
        <taxon>Actinomycetes</taxon>
        <taxon>Kitasatosporales</taxon>
        <taxon>Streptomycetaceae</taxon>
        <taxon>Streptomyces</taxon>
    </lineage>
</organism>
<evidence type="ECO:0000256" key="2">
    <source>
        <dbReference type="SAM" id="Phobius"/>
    </source>
</evidence>
<dbReference type="EMBL" id="JBHYTS010000011">
    <property type="protein sequence ID" value="MFE1750763.1"/>
    <property type="molecule type" value="Genomic_DNA"/>
</dbReference>
<proteinExistence type="predicted"/>
<evidence type="ECO:0000313" key="4">
    <source>
        <dbReference type="EMBL" id="MFE1750763.1"/>
    </source>
</evidence>
<feature type="transmembrane region" description="Helical" evidence="2">
    <location>
        <begin position="34"/>
        <end position="55"/>
    </location>
</feature>
<dbReference type="InterPro" id="IPR036249">
    <property type="entry name" value="Thioredoxin-like_sf"/>
</dbReference>
<accession>A0ABW6H2C6</accession>
<protein>
    <submittedName>
        <fullName evidence="4">DsbA family protein</fullName>
    </submittedName>
</protein>
<keyword evidence="2" id="KW-1133">Transmembrane helix</keyword>
<gene>
    <name evidence="4" type="ORF">ACFW88_09535</name>
</gene>
<dbReference type="InterPro" id="IPR012336">
    <property type="entry name" value="Thioredoxin-like_fold"/>
</dbReference>
<keyword evidence="5" id="KW-1185">Reference proteome</keyword>
<keyword evidence="2" id="KW-0472">Membrane</keyword>
<feature type="region of interest" description="Disordered" evidence="1">
    <location>
        <begin position="1"/>
        <end position="24"/>
    </location>
</feature>
<evidence type="ECO:0000256" key="1">
    <source>
        <dbReference type="SAM" id="MobiDB-lite"/>
    </source>
</evidence>
<reference evidence="4 5" key="1">
    <citation type="submission" date="2024-09" db="EMBL/GenBank/DDBJ databases">
        <title>The Natural Products Discovery Center: Release of the First 8490 Sequenced Strains for Exploring Actinobacteria Biosynthetic Diversity.</title>
        <authorList>
            <person name="Kalkreuter E."/>
            <person name="Kautsar S.A."/>
            <person name="Yang D."/>
            <person name="Bader C.D."/>
            <person name="Teijaro C.N."/>
            <person name="Fluegel L."/>
            <person name="Davis C.M."/>
            <person name="Simpson J.R."/>
            <person name="Lauterbach L."/>
            <person name="Steele A.D."/>
            <person name="Gui C."/>
            <person name="Meng S."/>
            <person name="Li G."/>
            <person name="Viehrig K."/>
            <person name="Ye F."/>
            <person name="Su P."/>
            <person name="Kiefer A.F."/>
            <person name="Nichols A."/>
            <person name="Cepeda A.J."/>
            <person name="Yan W."/>
            <person name="Fan B."/>
            <person name="Jiang Y."/>
            <person name="Adhikari A."/>
            <person name="Zheng C.-J."/>
            <person name="Schuster L."/>
            <person name="Cowan T.M."/>
            <person name="Smanski M.J."/>
            <person name="Chevrette M.G."/>
            <person name="De Carvalho L.P.S."/>
            <person name="Shen B."/>
        </authorList>
    </citation>
    <scope>NUCLEOTIDE SEQUENCE [LARGE SCALE GENOMIC DNA]</scope>
    <source>
        <strain evidence="4 5">NPDC059500</strain>
    </source>
</reference>
<evidence type="ECO:0000313" key="5">
    <source>
        <dbReference type="Proteomes" id="UP001599756"/>
    </source>
</evidence>
<dbReference type="CDD" id="cd02972">
    <property type="entry name" value="DsbA_family"/>
    <property type="match status" value="1"/>
</dbReference>
<dbReference type="SUPFAM" id="SSF52833">
    <property type="entry name" value="Thioredoxin-like"/>
    <property type="match status" value="1"/>
</dbReference>
<keyword evidence="2" id="KW-0812">Transmembrane</keyword>
<comment type="caution">
    <text evidence="4">The sequence shown here is derived from an EMBL/GenBank/DDBJ whole genome shotgun (WGS) entry which is preliminary data.</text>
</comment>
<dbReference type="Gene3D" id="3.40.30.10">
    <property type="entry name" value="Glutaredoxin"/>
    <property type="match status" value="1"/>
</dbReference>